<accession>A0A095ZD51</accession>
<dbReference type="Proteomes" id="UP000029629">
    <property type="component" value="Unassembled WGS sequence"/>
</dbReference>
<dbReference type="GO" id="GO:0005507">
    <property type="term" value="F:copper ion binding"/>
    <property type="evidence" value="ECO:0007669"/>
    <property type="project" value="TreeGrafter"/>
</dbReference>
<sequence>MGINSKHTESDAVLILSTSPSLALAKSIAEALVQESLAACVNLSAASLSIYSWEDKLHCDEEFSLTIKTSAGRQAQCIARIQELHSYDVPEIIVLPIIGGSADYLQWIARQTL</sequence>
<keyword evidence="3" id="KW-1185">Reference proteome</keyword>
<proteinExistence type="inferred from homology"/>
<evidence type="ECO:0000313" key="3">
    <source>
        <dbReference type="Proteomes" id="UP000029629"/>
    </source>
</evidence>
<comment type="similarity">
    <text evidence="1">Belongs to the CutA family.</text>
</comment>
<evidence type="ECO:0000256" key="1">
    <source>
        <dbReference type="ARBA" id="ARBA00010169"/>
    </source>
</evidence>
<dbReference type="PANTHER" id="PTHR23419:SF8">
    <property type="entry name" value="FI09726P"/>
    <property type="match status" value="1"/>
</dbReference>
<reference evidence="2 3" key="1">
    <citation type="submission" date="2014-07" db="EMBL/GenBank/DDBJ databases">
        <authorList>
            <person name="McCorrison J."/>
            <person name="Sanka R."/>
            <person name="Torralba M."/>
            <person name="Gillis M."/>
            <person name="Haft D.H."/>
            <person name="Methe B."/>
            <person name="Sutton G."/>
            <person name="Nelson K.E."/>
        </authorList>
    </citation>
    <scope>NUCLEOTIDE SEQUENCE [LARGE SCALE GENOMIC DNA]</scope>
    <source>
        <strain evidence="2 3">DNF00040</strain>
    </source>
</reference>
<comment type="caution">
    <text evidence="2">The sequence shown here is derived from an EMBL/GenBank/DDBJ whole genome shotgun (WGS) entry which is preliminary data.</text>
</comment>
<dbReference type="InterPro" id="IPR015867">
    <property type="entry name" value="N-reg_PII/ATP_PRibTrfase_C"/>
</dbReference>
<dbReference type="AlphaFoldDB" id="A0A095ZD51"/>
<dbReference type="PANTHER" id="PTHR23419">
    <property type="entry name" value="DIVALENT CATION TOLERANCE CUTA-RELATED"/>
    <property type="match status" value="1"/>
</dbReference>
<dbReference type="GO" id="GO:0010038">
    <property type="term" value="P:response to metal ion"/>
    <property type="evidence" value="ECO:0007669"/>
    <property type="project" value="InterPro"/>
</dbReference>
<dbReference type="OrthoDB" id="37622at2"/>
<name>A0A095ZD51_9BURK</name>
<dbReference type="eggNOG" id="COG1324">
    <property type="taxonomic scope" value="Bacteria"/>
</dbReference>
<dbReference type="InterPro" id="IPR011322">
    <property type="entry name" value="N-reg_PII-like_a/b"/>
</dbReference>
<organism evidence="2 3">
    <name type="scientific">Oligella urethralis DNF00040</name>
    <dbReference type="NCBI Taxonomy" id="1401065"/>
    <lineage>
        <taxon>Bacteria</taxon>
        <taxon>Pseudomonadati</taxon>
        <taxon>Pseudomonadota</taxon>
        <taxon>Betaproteobacteria</taxon>
        <taxon>Burkholderiales</taxon>
        <taxon>Alcaligenaceae</taxon>
        <taxon>Oligella</taxon>
    </lineage>
</organism>
<dbReference type="Gene3D" id="3.30.70.120">
    <property type="match status" value="1"/>
</dbReference>
<dbReference type="InterPro" id="IPR004323">
    <property type="entry name" value="Ion_tolerance_CutA"/>
</dbReference>
<dbReference type="SUPFAM" id="SSF54913">
    <property type="entry name" value="GlnB-like"/>
    <property type="match status" value="1"/>
</dbReference>
<dbReference type="RefSeq" id="WP_052043527.1">
    <property type="nucleotide sequence ID" value="NZ_JRNI01000001.1"/>
</dbReference>
<dbReference type="EMBL" id="JRNI01000001">
    <property type="protein sequence ID" value="KGF32675.1"/>
    <property type="molecule type" value="Genomic_DNA"/>
</dbReference>
<dbReference type="Pfam" id="PF03091">
    <property type="entry name" value="CutA1"/>
    <property type="match status" value="1"/>
</dbReference>
<evidence type="ECO:0000313" key="2">
    <source>
        <dbReference type="EMBL" id="KGF32675.1"/>
    </source>
</evidence>
<protein>
    <submittedName>
        <fullName evidence="2">Dihydroorotate dehydrogenase</fullName>
    </submittedName>
</protein>
<gene>
    <name evidence="2" type="ORF">HMPREF2130_00540</name>
</gene>